<keyword evidence="1" id="KW-0812">Transmembrane</keyword>
<dbReference type="Proteomes" id="UP000006286">
    <property type="component" value="Chromosome"/>
</dbReference>
<evidence type="ECO:0000313" key="2">
    <source>
        <dbReference type="EMBL" id="AFT72374.1"/>
    </source>
</evidence>
<dbReference type="AlphaFoldDB" id="K0CFU1"/>
<proteinExistence type="predicted"/>
<feature type="transmembrane region" description="Helical" evidence="1">
    <location>
        <begin position="380"/>
        <end position="398"/>
    </location>
</feature>
<dbReference type="HOGENOM" id="CLU_045810_0_0_6"/>
<feature type="transmembrane region" description="Helical" evidence="1">
    <location>
        <begin position="262"/>
        <end position="284"/>
    </location>
</feature>
<keyword evidence="1" id="KW-0472">Membrane</keyword>
<feature type="transmembrane region" description="Helical" evidence="1">
    <location>
        <begin position="350"/>
        <end position="374"/>
    </location>
</feature>
<protein>
    <submittedName>
        <fullName evidence="2">Membrane family protein</fullName>
    </submittedName>
</protein>
<sequence length="463" mass="49959">MSLRKRADGGEQPSTLGFLKLRIPFVHYKLELPDILQGAILCVVPLSITALMTSVLGIPFEIAVAFVVINNFLFMLHGHFGDPAVSGWITAGIPLYVAFLSGYPEGDARILALIALQLTVAGLFFAMGLFKGADVLVRKMPMSLKAGILVGAGFSAIMTEFSATGRVWTMPITILLGTILGFFMLFSRTAAPLRERYSLFRFIAQYGIAVPFVIAYVFGILIGEVQAPTLEWGWVSLPFGDMLNDYTVFGLGWPPFQYFLDALPLALAAYVIAFGDVLVIDSLFKNADKVRKDEKLVFSPRRNSIIAGLRNLFHGLCAPFISLSGPSWTGGQALVVNRYMNNDRKAMDSYWGGANSIYWGMSIALLLLPVVSLFKPGLNIGLALTLLIQGYLCGYLALEMLSKGTNLQRGVAVIVGAILATKGAAWGLGAGLILWLVLERDWLAGDSRAASGAAEGAEPAGSE</sequence>
<dbReference type="eggNOG" id="COG0659">
    <property type="taxonomic scope" value="Bacteria"/>
</dbReference>
<feature type="transmembrane region" description="Helical" evidence="1">
    <location>
        <begin position="410"/>
        <end position="438"/>
    </location>
</feature>
<dbReference type="RefSeq" id="WP_014996425.1">
    <property type="nucleotide sequence ID" value="NC_018691.1"/>
</dbReference>
<gene>
    <name evidence="2" type="ordered locus">B5T_04114</name>
</gene>
<dbReference type="STRING" id="930169.B5T_04114"/>
<feature type="transmembrane region" description="Helical" evidence="1">
    <location>
        <begin position="85"/>
        <end position="104"/>
    </location>
</feature>
<dbReference type="EMBL" id="CP003466">
    <property type="protein sequence ID" value="AFT72374.1"/>
    <property type="molecule type" value="Genomic_DNA"/>
</dbReference>
<evidence type="ECO:0000313" key="3">
    <source>
        <dbReference type="Proteomes" id="UP000006286"/>
    </source>
</evidence>
<dbReference type="PATRIC" id="fig|930169.3.peg.4076"/>
<keyword evidence="1" id="KW-1133">Transmembrane helix</keyword>
<keyword evidence="3" id="KW-1185">Reference proteome</keyword>
<organism evidence="2 3">
    <name type="scientific">Alcanivorax dieselolei (strain DSM 16502 / CGMCC 1.3690 / MCCC 1A00001 / B-5)</name>
    <name type="common">Alloalcanivorax dieselolei</name>
    <dbReference type="NCBI Taxonomy" id="930169"/>
    <lineage>
        <taxon>Bacteria</taxon>
        <taxon>Pseudomonadati</taxon>
        <taxon>Pseudomonadota</taxon>
        <taxon>Gammaproteobacteria</taxon>
        <taxon>Oceanospirillales</taxon>
        <taxon>Alcanivoracaceae</taxon>
        <taxon>Alloalcanivorax</taxon>
    </lineage>
</organism>
<name>K0CFU1_ALCDB</name>
<feature type="transmembrane region" description="Helical" evidence="1">
    <location>
        <begin position="110"/>
        <end position="130"/>
    </location>
</feature>
<feature type="transmembrane region" description="Helical" evidence="1">
    <location>
        <begin position="58"/>
        <end position="78"/>
    </location>
</feature>
<accession>K0CFU1</accession>
<dbReference type="KEGG" id="adi:B5T_04114"/>
<feature type="transmembrane region" description="Helical" evidence="1">
    <location>
        <begin position="167"/>
        <end position="187"/>
    </location>
</feature>
<reference evidence="2 3" key="1">
    <citation type="journal article" date="2012" name="J. Bacteriol.">
        <title>Complete genome sequence of Alcanivorax dieselolei type strain B5.</title>
        <authorList>
            <person name="Lai Q."/>
            <person name="Li W."/>
            <person name="Shao Z."/>
        </authorList>
    </citation>
    <scope>NUCLEOTIDE SEQUENCE [LARGE SCALE GENOMIC DNA]</scope>
    <source>
        <strain evidence="3">DSM 16502 / CGMCC 1.3690 / B-5</strain>
    </source>
</reference>
<feature type="transmembrane region" description="Helical" evidence="1">
    <location>
        <begin position="199"/>
        <end position="222"/>
    </location>
</feature>
<evidence type="ECO:0000256" key="1">
    <source>
        <dbReference type="SAM" id="Phobius"/>
    </source>
</evidence>